<sequence>MSHPAVGRWLLIVAGMVVIGTVVMAVISIGSPHSQQLARQDERRVRDLDVLEDEIREWAKDRSTLPTDLASLAGRPGVRLSVADPVTNLPYAYEVLSPRTFRLCATFETDTAEIRSGRWDRPAWRHPRGKYCFDRVLEREDGAPEK</sequence>
<dbReference type="Proteomes" id="UP001501083">
    <property type="component" value="Unassembled WGS sequence"/>
</dbReference>
<organism evidence="2 3">
    <name type="scientific">Lysobacter panacisoli</name>
    <dbReference type="NCBI Taxonomy" id="1255263"/>
    <lineage>
        <taxon>Bacteria</taxon>
        <taxon>Pseudomonadati</taxon>
        <taxon>Pseudomonadota</taxon>
        <taxon>Gammaproteobacteria</taxon>
        <taxon>Lysobacterales</taxon>
        <taxon>Lysobacteraceae</taxon>
        <taxon>Lysobacter</taxon>
    </lineage>
</organism>
<keyword evidence="1" id="KW-1133">Transmembrane helix</keyword>
<comment type="caution">
    <text evidence="2">The sequence shown here is derived from an EMBL/GenBank/DDBJ whole genome shotgun (WGS) entry which is preliminary data.</text>
</comment>
<protein>
    <submittedName>
        <fullName evidence="2">Uncharacterized protein</fullName>
    </submittedName>
</protein>
<dbReference type="EMBL" id="BAABKY010000002">
    <property type="protein sequence ID" value="GAA5075284.1"/>
    <property type="molecule type" value="Genomic_DNA"/>
</dbReference>
<name>A0ABP9LBT3_9GAMM</name>
<reference evidence="3" key="1">
    <citation type="journal article" date="2019" name="Int. J. Syst. Evol. Microbiol.">
        <title>The Global Catalogue of Microorganisms (GCM) 10K type strain sequencing project: providing services to taxonomists for standard genome sequencing and annotation.</title>
        <authorList>
            <consortium name="The Broad Institute Genomics Platform"/>
            <consortium name="The Broad Institute Genome Sequencing Center for Infectious Disease"/>
            <person name="Wu L."/>
            <person name="Ma J."/>
        </authorList>
    </citation>
    <scope>NUCLEOTIDE SEQUENCE [LARGE SCALE GENOMIC DNA]</scope>
    <source>
        <strain evidence="3">JCM 19212</strain>
    </source>
</reference>
<evidence type="ECO:0000256" key="1">
    <source>
        <dbReference type="SAM" id="Phobius"/>
    </source>
</evidence>
<keyword evidence="1" id="KW-0472">Membrane</keyword>
<accession>A0ABP9LBT3</accession>
<evidence type="ECO:0000313" key="2">
    <source>
        <dbReference type="EMBL" id="GAA5075284.1"/>
    </source>
</evidence>
<gene>
    <name evidence="2" type="ORF">GCM10025759_18700</name>
</gene>
<dbReference type="RefSeq" id="WP_158985821.1">
    <property type="nucleotide sequence ID" value="NZ_BAABKY010000002.1"/>
</dbReference>
<keyword evidence="1" id="KW-0812">Transmembrane</keyword>
<feature type="transmembrane region" description="Helical" evidence="1">
    <location>
        <begin position="6"/>
        <end position="29"/>
    </location>
</feature>
<evidence type="ECO:0000313" key="3">
    <source>
        <dbReference type="Proteomes" id="UP001501083"/>
    </source>
</evidence>
<proteinExistence type="predicted"/>
<keyword evidence="3" id="KW-1185">Reference proteome</keyword>